<sequence length="435" mass="49003">MIVVQVRYRYRVEPTPVQRQLLARTFGCARVVFNDALRCREAAYRAGEKITPAEVQRRVITQAKSRLERAWLSEVPSVALVQSVQDAHRAFANFFDSIKGRRTGRKVGHPRLKARKDNRQSARFTRNGFSLRPNGRLYVAKVGEVRVRWSRDLPSKPSSVTIIREPDGHHYASFVVDVQPRPLLVIEQEAGIDLGIARLATVADTRGNRRDIGNPRHLSRRQRKIARLEREKSRRLKGGANRAKSRRKVAVQHSKTARARRDYHHKQALTVVRENQAVYVEDLNIVGMVRNRRLARALHDVGWGQFLRLLAEKAVRFGRTVHRVNRWLPSTKTCSGCGHVLADLPLSVRTWRCPVCSAVHDRDHNAAINILAAGRAERRNACGAGVRPPLGEALGDEAGSTWAAWPPGNPGGQAEEHVKNSGISPQFVTVDHLRP</sequence>
<keyword evidence="4" id="KW-0479">Metal-binding</keyword>
<evidence type="ECO:0000256" key="8">
    <source>
        <dbReference type="SAM" id="MobiDB-lite"/>
    </source>
</evidence>
<feature type="domain" description="Transposase putative helix-turn-helix" evidence="11">
    <location>
        <begin position="1"/>
        <end position="49"/>
    </location>
</feature>
<dbReference type="InterPro" id="IPR010095">
    <property type="entry name" value="Cas12f1-like_TNB"/>
</dbReference>
<evidence type="ECO:0000256" key="5">
    <source>
        <dbReference type="ARBA" id="ARBA00022833"/>
    </source>
</evidence>
<comment type="caution">
    <text evidence="12">The sequence shown here is derived from an EMBL/GenBank/DDBJ whole genome shotgun (WGS) entry which is preliminary data.</text>
</comment>
<evidence type="ECO:0000313" key="12">
    <source>
        <dbReference type="EMBL" id="MBB4678823.1"/>
    </source>
</evidence>
<comment type="similarity">
    <text evidence="2">In the N-terminal section; belongs to the transposase 2 family.</text>
</comment>
<dbReference type="Pfam" id="PF12323">
    <property type="entry name" value="HTH_OrfB_IS605"/>
    <property type="match status" value="1"/>
</dbReference>
<keyword evidence="13" id="KW-1185">Reference proteome</keyword>
<feature type="domain" description="Cas12f1-like TNB" evidence="10">
    <location>
        <begin position="303"/>
        <end position="370"/>
    </location>
</feature>
<name>A0A7W7CCX3_9PSEU</name>
<dbReference type="GO" id="GO:0006310">
    <property type="term" value="P:DNA recombination"/>
    <property type="evidence" value="ECO:0007669"/>
    <property type="project" value="UniProtKB-KW"/>
</dbReference>
<keyword evidence="5" id="KW-0862">Zinc</keyword>
<feature type="domain" description="Probable transposase IS891/IS1136/IS1341" evidence="9">
    <location>
        <begin position="174"/>
        <end position="291"/>
    </location>
</feature>
<dbReference type="RefSeq" id="WP_221490040.1">
    <property type="nucleotide sequence ID" value="NZ_BAAAUI010000052.1"/>
</dbReference>
<evidence type="ECO:0000259" key="11">
    <source>
        <dbReference type="Pfam" id="PF12323"/>
    </source>
</evidence>
<evidence type="ECO:0000256" key="4">
    <source>
        <dbReference type="ARBA" id="ARBA00022723"/>
    </source>
</evidence>
<evidence type="ECO:0000256" key="1">
    <source>
        <dbReference type="ARBA" id="ARBA00008761"/>
    </source>
</evidence>
<dbReference type="AlphaFoldDB" id="A0A7W7CCX3"/>
<organism evidence="12 13">
    <name type="scientific">Crossiella cryophila</name>
    <dbReference type="NCBI Taxonomy" id="43355"/>
    <lineage>
        <taxon>Bacteria</taxon>
        <taxon>Bacillati</taxon>
        <taxon>Actinomycetota</taxon>
        <taxon>Actinomycetes</taxon>
        <taxon>Pseudonocardiales</taxon>
        <taxon>Pseudonocardiaceae</taxon>
        <taxon>Crossiella</taxon>
    </lineage>
</organism>
<evidence type="ECO:0000259" key="9">
    <source>
        <dbReference type="Pfam" id="PF01385"/>
    </source>
</evidence>
<dbReference type="GO" id="GO:0032196">
    <property type="term" value="P:transposition"/>
    <property type="evidence" value="ECO:0007669"/>
    <property type="project" value="UniProtKB-KW"/>
</dbReference>
<feature type="region of interest" description="Disordered" evidence="8">
    <location>
        <begin position="232"/>
        <end position="260"/>
    </location>
</feature>
<dbReference type="NCBIfam" id="TIGR01766">
    <property type="entry name" value="IS200/IS605 family accessory protein TnpB-like domain"/>
    <property type="match status" value="1"/>
</dbReference>
<dbReference type="PANTHER" id="PTHR30405:SF25">
    <property type="entry name" value="RNA-GUIDED DNA ENDONUCLEASE INSQ-RELATED"/>
    <property type="match status" value="1"/>
</dbReference>
<evidence type="ECO:0000256" key="7">
    <source>
        <dbReference type="ARBA" id="ARBA00023172"/>
    </source>
</evidence>
<proteinExistence type="inferred from homology"/>
<dbReference type="PANTHER" id="PTHR30405">
    <property type="entry name" value="TRANSPOSASE"/>
    <property type="match status" value="1"/>
</dbReference>
<comment type="similarity">
    <text evidence="1">In the C-terminal section; belongs to the transposase 35 family.</text>
</comment>
<dbReference type="GO" id="GO:0003677">
    <property type="term" value="F:DNA binding"/>
    <property type="evidence" value="ECO:0007669"/>
    <property type="project" value="UniProtKB-KW"/>
</dbReference>
<dbReference type="InterPro" id="IPR021027">
    <property type="entry name" value="Transposase_put_HTH"/>
</dbReference>
<evidence type="ECO:0000256" key="3">
    <source>
        <dbReference type="ARBA" id="ARBA00022578"/>
    </source>
</evidence>
<evidence type="ECO:0000256" key="2">
    <source>
        <dbReference type="ARBA" id="ARBA00011044"/>
    </source>
</evidence>
<feature type="compositionally biased region" description="Basic residues" evidence="8">
    <location>
        <begin position="233"/>
        <end position="260"/>
    </location>
</feature>
<evidence type="ECO:0000256" key="6">
    <source>
        <dbReference type="ARBA" id="ARBA00023125"/>
    </source>
</evidence>
<evidence type="ECO:0000259" key="10">
    <source>
        <dbReference type="Pfam" id="PF07282"/>
    </source>
</evidence>
<protein>
    <submittedName>
        <fullName evidence="12">Putative transposase</fullName>
    </submittedName>
</protein>
<dbReference type="InterPro" id="IPR001959">
    <property type="entry name" value="Transposase"/>
</dbReference>
<keyword evidence="7" id="KW-0233">DNA recombination</keyword>
<dbReference type="InterPro" id="IPR051399">
    <property type="entry name" value="RNA-guided_DNA_endo/Transpos"/>
</dbReference>
<dbReference type="Pfam" id="PF01385">
    <property type="entry name" value="OrfB_IS605"/>
    <property type="match status" value="1"/>
</dbReference>
<dbReference type="Pfam" id="PF07282">
    <property type="entry name" value="Cas12f1-like_TNB"/>
    <property type="match status" value="1"/>
</dbReference>
<dbReference type="EMBL" id="JACHMH010000001">
    <property type="protein sequence ID" value="MBB4678823.1"/>
    <property type="molecule type" value="Genomic_DNA"/>
</dbReference>
<keyword evidence="6" id="KW-0238">DNA-binding</keyword>
<gene>
    <name evidence="12" type="ORF">HNR67_004941</name>
</gene>
<keyword evidence="3" id="KW-0815">Transposition</keyword>
<dbReference type="Proteomes" id="UP000533598">
    <property type="component" value="Unassembled WGS sequence"/>
</dbReference>
<evidence type="ECO:0000313" key="13">
    <source>
        <dbReference type="Proteomes" id="UP000533598"/>
    </source>
</evidence>
<dbReference type="GO" id="GO:0046872">
    <property type="term" value="F:metal ion binding"/>
    <property type="evidence" value="ECO:0007669"/>
    <property type="project" value="UniProtKB-KW"/>
</dbReference>
<dbReference type="NCBIfam" id="NF040570">
    <property type="entry name" value="guided_TnpB"/>
    <property type="match status" value="1"/>
</dbReference>
<accession>A0A7W7CCX3</accession>
<reference evidence="12 13" key="1">
    <citation type="submission" date="2020-08" db="EMBL/GenBank/DDBJ databases">
        <title>Sequencing the genomes of 1000 actinobacteria strains.</title>
        <authorList>
            <person name="Klenk H.-P."/>
        </authorList>
    </citation>
    <scope>NUCLEOTIDE SEQUENCE [LARGE SCALE GENOMIC DNA]</scope>
    <source>
        <strain evidence="12 13">DSM 44230</strain>
    </source>
</reference>